<reference evidence="1" key="1">
    <citation type="submission" date="2021-03" db="EMBL/GenBank/DDBJ databases">
        <title>Draft genome sequence of rust myrtle Austropuccinia psidii MF-1, a brazilian biotype.</title>
        <authorList>
            <person name="Quecine M.C."/>
            <person name="Pachon D.M.R."/>
            <person name="Bonatelli M.L."/>
            <person name="Correr F.H."/>
            <person name="Franceschini L.M."/>
            <person name="Leite T.F."/>
            <person name="Margarido G.R.A."/>
            <person name="Almeida C.A."/>
            <person name="Ferrarezi J.A."/>
            <person name="Labate C.A."/>
        </authorList>
    </citation>
    <scope>NUCLEOTIDE SEQUENCE</scope>
    <source>
        <strain evidence="1">MF-1</strain>
    </source>
</reference>
<sequence length="129" mass="14063">MQLLSPLPLVTPLQQLLHVNISAYKGFMQEPYCAADHFPKHKGDGSNFPEWVSSLNCVLSIAFNSEALVDDSPSLLDGQSPQENQAISHFIDASIPHDFALCIGVIPSQVTARDFFDAIKARCCPGSCM</sequence>
<evidence type="ECO:0000313" key="2">
    <source>
        <dbReference type="Proteomes" id="UP000765509"/>
    </source>
</evidence>
<protein>
    <submittedName>
        <fullName evidence="1">Uncharacterized protein</fullName>
    </submittedName>
</protein>
<dbReference type="Proteomes" id="UP000765509">
    <property type="component" value="Unassembled WGS sequence"/>
</dbReference>
<dbReference type="EMBL" id="AVOT02001466">
    <property type="protein sequence ID" value="MBW0467033.1"/>
    <property type="molecule type" value="Genomic_DNA"/>
</dbReference>
<accession>A0A9Q3GGW1</accession>
<proteinExistence type="predicted"/>
<dbReference type="AlphaFoldDB" id="A0A9Q3GGW1"/>
<comment type="caution">
    <text evidence="1">The sequence shown here is derived from an EMBL/GenBank/DDBJ whole genome shotgun (WGS) entry which is preliminary data.</text>
</comment>
<name>A0A9Q3GGW1_9BASI</name>
<organism evidence="1 2">
    <name type="scientific">Austropuccinia psidii MF-1</name>
    <dbReference type="NCBI Taxonomy" id="1389203"/>
    <lineage>
        <taxon>Eukaryota</taxon>
        <taxon>Fungi</taxon>
        <taxon>Dikarya</taxon>
        <taxon>Basidiomycota</taxon>
        <taxon>Pucciniomycotina</taxon>
        <taxon>Pucciniomycetes</taxon>
        <taxon>Pucciniales</taxon>
        <taxon>Sphaerophragmiaceae</taxon>
        <taxon>Austropuccinia</taxon>
    </lineage>
</organism>
<gene>
    <name evidence="1" type="ORF">O181_006748</name>
</gene>
<dbReference type="OrthoDB" id="2505547at2759"/>
<keyword evidence="2" id="KW-1185">Reference proteome</keyword>
<evidence type="ECO:0000313" key="1">
    <source>
        <dbReference type="EMBL" id="MBW0467033.1"/>
    </source>
</evidence>